<dbReference type="InterPro" id="IPR000467">
    <property type="entry name" value="G_patch_dom"/>
</dbReference>
<comment type="similarity">
    <text evidence="3">Belongs to the SQS1 family.</text>
</comment>
<dbReference type="CDD" id="cd02646">
    <property type="entry name" value="R3H_G-patch"/>
    <property type="match status" value="1"/>
</dbReference>
<sequence>MAKRHKHYGGTKKKPSPSGSKKNNQVKSKHKKIKHRRPQSNTEGGVSSWYNSSNPLGAGDLEDISIDYYNPGRAVISAKTVEDYYFGRGNGKKQSMRSGGLRPGNRHESSSSVNSLSNLGFRKRPMMFVKSTEVYDPSHDMILRLREKNSITNRTKVNVILSSDSDVDVESTVGIESATTEQVSDGSSEEEEEDDDDDDDRFSDISDSGLFFVDEQGTEETNTESIRTVHVEEIKQISKTSISRPNIEWNPSLLIGKTELNLDQDETSGSVLVNKTENKYHPFHSYVQNILQNVEASDEGDDEFEDDEPSSSEEEVDYNDDYDVGYEENDHIEILKRERNRITSPQIIQKIEKLSLQEDKLQENLDEYKSILENDEIVSEEDSEPEFGYVDEDYVINTSEVVVSNIRLGYSENSYFLQCHRLFGDYSSRWLEEEAFRDFLVGDLGLPENRSRSYFKFVKNSLIPKEETPEPTYSDIPISDSSVEEENDDHDDFNIRNESANYRISEMNNENEIHMTSDMDEGLDDLVSYSMKYMDERSQQYETRSIETKGKGKKKQLLIEEALGLDQETIETLQQKLHKRMDDKAKKRRRKEDFIDEENMNSEDLFKKYPYGLHVRNITDELELFLKRGKTTTTFPPLDPHGNKTVMKFAEHYGTKASKVGKANHTHVLVSKTKRTRYTKPNYNLIGQLLKQRPVFMRIDVKRPKEEHVRVEKIRVKSGKYQVKEGETVGKDAPEIGQENIGRRILEKLGWTSGEGLGPHGNKGISEPLMARMKKSKHGVGQLQHING</sequence>
<evidence type="ECO:0000256" key="5">
    <source>
        <dbReference type="ARBA" id="ARBA00022490"/>
    </source>
</evidence>
<evidence type="ECO:0000256" key="2">
    <source>
        <dbReference type="ARBA" id="ARBA00004496"/>
    </source>
</evidence>
<feature type="region of interest" description="Disordered" evidence="9">
    <location>
        <begin position="89"/>
        <end position="117"/>
    </location>
</feature>
<evidence type="ECO:0000256" key="1">
    <source>
        <dbReference type="ARBA" id="ARBA00004123"/>
    </source>
</evidence>
<dbReference type="GO" id="GO:0000398">
    <property type="term" value="P:mRNA splicing, via spliceosome"/>
    <property type="evidence" value="ECO:0007669"/>
    <property type="project" value="EnsemblFungi"/>
</dbReference>
<feature type="domain" description="G-patch" evidence="10">
    <location>
        <begin position="738"/>
        <end position="785"/>
    </location>
</feature>
<dbReference type="GO" id="GO:0005634">
    <property type="term" value="C:nucleus"/>
    <property type="evidence" value="ECO:0007669"/>
    <property type="project" value="UniProtKB-SubCell"/>
</dbReference>
<dbReference type="OrthoDB" id="21470at2759"/>
<feature type="compositionally biased region" description="Polar residues" evidence="9">
    <location>
        <begin position="39"/>
        <end position="48"/>
    </location>
</feature>
<reference evidence="11 12" key="1">
    <citation type="journal article" date="2011" name="Proc. Natl. Acad. Sci. U.S.A.">
        <title>Evolutionary erosion of yeast sex chromosomes by mating-type switching accidents.</title>
        <authorList>
            <person name="Gordon J.L."/>
            <person name="Armisen D."/>
            <person name="Proux-Wera E."/>
            <person name="Oheigeartaigh S.S."/>
            <person name="Byrne K.P."/>
            <person name="Wolfe K.H."/>
        </authorList>
    </citation>
    <scope>NUCLEOTIDE SEQUENCE [LARGE SCALE GENOMIC DNA]</scope>
    <source>
        <strain evidence="12">ATCC 10597 / BCRC 20456 / CBS 421 / NBRC 0211 / NRRL Y-12639</strain>
    </source>
</reference>
<evidence type="ECO:0000313" key="12">
    <source>
        <dbReference type="Proteomes" id="UP000000689"/>
    </source>
</evidence>
<keyword evidence="8" id="KW-0539">Nucleus</keyword>
<name>G0WD35_NAUDC</name>
<dbReference type="GO" id="GO:0003676">
    <property type="term" value="F:nucleic acid binding"/>
    <property type="evidence" value="ECO:0007669"/>
    <property type="project" value="InterPro"/>
</dbReference>
<dbReference type="GO" id="GO:0030687">
    <property type="term" value="C:preribosome, large subunit precursor"/>
    <property type="evidence" value="ECO:0007669"/>
    <property type="project" value="EnsemblFungi"/>
</dbReference>
<dbReference type="GO" id="GO:0030688">
    <property type="term" value="C:preribosome, small subunit precursor"/>
    <property type="evidence" value="ECO:0007669"/>
    <property type="project" value="EnsemblFungi"/>
</dbReference>
<dbReference type="InterPro" id="IPR051189">
    <property type="entry name" value="Splicing_assoc_domain"/>
</dbReference>
<dbReference type="KEGG" id="ndi:NDAI_0F03780"/>
<dbReference type="GO" id="GO:0030490">
    <property type="term" value="P:maturation of SSU-rRNA"/>
    <property type="evidence" value="ECO:0007669"/>
    <property type="project" value="EnsemblFungi"/>
</dbReference>
<keyword evidence="6" id="KW-0507">mRNA processing</keyword>
<dbReference type="STRING" id="1071378.G0WD35"/>
<dbReference type="SMART" id="SM00443">
    <property type="entry name" value="G_patch"/>
    <property type="match status" value="1"/>
</dbReference>
<dbReference type="AlphaFoldDB" id="G0WD35"/>
<feature type="compositionally biased region" description="Low complexity" evidence="9">
    <location>
        <begin position="16"/>
        <end position="26"/>
    </location>
</feature>
<dbReference type="HOGENOM" id="CLU_021974_1_0_1"/>
<keyword evidence="5" id="KW-0963">Cytoplasm</keyword>
<feature type="compositionally biased region" description="Acidic residues" evidence="9">
    <location>
        <begin position="187"/>
        <end position="201"/>
    </location>
</feature>
<dbReference type="GO" id="GO:0030686">
    <property type="term" value="C:90S preribosome"/>
    <property type="evidence" value="ECO:0007669"/>
    <property type="project" value="EnsemblFungi"/>
</dbReference>
<feature type="compositionally biased region" description="Basic residues" evidence="9">
    <location>
        <begin position="27"/>
        <end position="38"/>
    </location>
</feature>
<dbReference type="PANTHER" id="PTHR14195">
    <property type="entry name" value="G PATCH DOMAIN CONTAINING PROTEIN 2"/>
    <property type="match status" value="1"/>
</dbReference>
<organism evidence="11 12">
    <name type="scientific">Naumovozyma dairenensis (strain ATCC 10597 / BCRC 20456 / CBS 421 / NBRC 0211 / NRRL Y-12639)</name>
    <name type="common">Saccharomyces dairenensis</name>
    <dbReference type="NCBI Taxonomy" id="1071378"/>
    <lineage>
        <taxon>Eukaryota</taxon>
        <taxon>Fungi</taxon>
        <taxon>Dikarya</taxon>
        <taxon>Ascomycota</taxon>
        <taxon>Saccharomycotina</taxon>
        <taxon>Saccharomycetes</taxon>
        <taxon>Saccharomycetales</taxon>
        <taxon>Saccharomycetaceae</taxon>
        <taxon>Naumovozyma</taxon>
    </lineage>
</organism>
<evidence type="ECO:0000259" key="10">
    <source>
        <dbReference type="PROSITE" id="PS50174"/>
    </source>
</evidence>
<dbReference type="eggNOG" id="KOG0154">
    <property type="taxonomic scope" value="Eukaryota"/>
</dbReference>
<dbReference type="GeneID" id="11497034"/>
<keyword evidence="12" id="KW-1185">Reference proteome</keyword>
<dbReference type="GO" id="GO:0008047">
    <property type="term" value="F:enzyme activator activity"/>
    <property type="evidence" value="ECO:0007669"/>
    <property type="project" value="EnsemblFungi"/>
</dbReference>
<dbReference type="Proteomes" id="UP000000689">
    <property type="component" value="Chromosome 6"/>
</dbReference>
<dbReference type="RefSeq" id="XP_003670939.1">
    <property type="nucleotide sequence ID" value="XM_003670891.1"/>
</dbReference>
<feature type="region of interest" description="Disordered" evidence="9">
    <location>
        <begin position="1"/>
        <end position="48"/>
    </location>
</feature>
<evidence type="ECO:0000256" key="7">
    <source>
        <dbReference type="ARBA" id="ARBA00023187"/>
    </source>
</evidence>
<proteinExistence type="inferred from homology"/>
<evidence type="ECO:0000256" key="6">
    <source>
        <dbReference type="ARBA" id="ARBA00022664"/>
    </source>
</evidence>
<accession>G0WD35</accession>
<keyword evidence="7" id="KW-0508">mRNA splicing</keyword>
<feature type="region of interest" description="Disordered" evidence="9">
    <location>
        <begin position="174"/>
        <end position="223"/>
    </location>
</feature>
<evidence type="ECO:0000256" key="3">
    <source>
        <dbReference type="ARBA" id="ARBA00010306"/>
    </source>
</evidence>
<protein>
    <recommendedName>
        <fullName evidence="4">Protein SQS1</fullName>
    </recommendedName>
</protein>
<evidence type="ECO:0000313" key="11">
    <source>
        <dbReference type="EMBL" id="CCD25696.1"/>
    </source>
</evidence>
<comment type="subcellular location">
    <subcellularLocation>
        <location evidence="2">Cytoplasm</location>
    </subcellularLocation>
    <subcellularLocation>
        <location evidence="1">Nucleus</location>
    </subcellularLocation>
</comment>
<dbReference type="Pfam" id="PF01585">
    <property type="entry name" value="G-patch"/>
    <property type="match status" value="1"/>
</dbReference>
<dbReference type="EMBL" id="HE580272">
    <property type="protein sequence ID" value="CCD25696.1"/>
    <property type="molecule type" value="Genomic_DNA"/>
</dbReference>
<feature type="region of interest" description="Disordered" evidence="9">
    <location>
        <begin position="296"/>
        <end position="317"/>
    </location>
</feature>
<dbReference type="PROSITE" id="PS50174">
    <property type="entry name" value="G_PATCH"/>
    <property type="match status" value="1"/>
</dbReference>
<evidence type="ECO:0000256" key="8">
    <source>
        <dbReference type="ARBA" id="ARBA00023242"/>
    </source>
</evidence>
<evidence type="ECO:0000256" key="4">
    <source>
        <dbReference type="ARBA" id="ARBA00018964"/>
    </source>
</evidence>
<dbReference type="OMA" id="PVFMRID"/>
<gene>
    <name evidence="11" type="primary">NDAI0F03780</name>
    <name evidence="11" type="ordered locus">NDAI_0F03780</name>
</gene>
<dbReference type="GO" id="GO:0005737">
    <property type="term" value="C:cytoplasm"/>
    <property type="evidence" value="ECO:0007669"/>
    <property type="project" value="UniProtKB-SubCell"/>
</dbReference>
<evidence type="ECO:0000256" key="9">
    <source>
        <dbReference type="SAM" id="MobiDB-lite"/>
    </source>
</evidence>
<dbReference type="InterPro" id="IPR034082">
    <property type="entry name" value="R3H_G-patch"/>
</dbReference>
<feature type="compositionally biased region" description="Basic residues" evidence="9">
    <location>
        <begin position="1"/>
        <end position="15"/>
    </location>
</feature>